<gene>
    <name evidence="15" type="ORF">KI387_016324</name>
</gene>
<comment type="cofactor">
    <cofactor evidence="9">
        <name>Ca(2+)</name>
        <dbReference type="ChEBI" id="CHEBI:29108"/>
    </cofactor>
    <text evidence="9">Binds 2 calcium ions per subunit.</text>
</comment>
<protein>
    <recommendedName>
        <fullName evidence="14">Plant heme peroxidase family profile domain-containing protein</fullName>
    </recommendedName>
</protein>
<evidence type="ECO:0000256" key="1">
    <source>
        <dbReference type="ARBA" id="ARBA00000189"/>
    </source>
</evidence>
<feature type="binding site" evidence="9">
    <location>
        <position position="78"/>
    </location>
    <ligand>
        <name>Ca(2+)</name>
        <dbReference type="ChEBI" id="CHEBI:29108"/>
        <label>1</label>
    </ligand>
</feature>
<keyword evidence="6" id="KW-0560">Oxidoreductase</keyword>
<dbReference type="PRINTS" id="PR00461">
    <property type="entry name" value="PLPEROXIDASE"/>
</dbReference>
<evidence type="ECO:0000313" key="15">
    <source>
        <dbReference type="EMBL" id="KAH9321685.1"/>
    </source>
</evidence>
<dbReference type="GO" id="GO:0046872">
    <property type="term" value="F:metal ion binding"/>
    <property type="evidence" value="ECO:0007669"/>
    <property type="project" value="UniProtKB-KW"/>
</dbReference>
<evidence type="ECO:0000256" key="11">
    <source>
        <dbReference type="PIRSR" id="PIRSR600823-5"/>
    </source>
</evidence>
<dbReference type="PROSITE" id="PS00436">
    <property type="entry name" value="PEROXIDASE_2"/>
    <property type="match status" value="1"/>
</dbReference>
<keyword evidence="7" id="KW-0408">Iron</keyword>
<dbReference type="PANTHER" id="PTHR31235">
    <property type="entry name" value="PEROXIDASE 25-RELATED"/>
    <property type="match status" value="1"/>
</dbReference>
<comment type="similarity">
    <text evidence="12">Belongs to the peroxidase family.</text>
</comment>
<evidence type="ECO:0000259" key="14">
    <source>
        <dbReference type="PROSITE" id="PS50873"/>
    </source>
</evidence>
<evidence type="ECO:0000256" key="13">
    <source>
        <dbReference type="SAM" id="SignalP"/>
    </source>
</evidence>
<reference evidence="15 16" key="1">
    <citation type="journal article" date="2021" name="Nat. Plants">
        <title>The Taxus genome provides insights into paclitaxel biosynthesis.</title>
        <authorList>
            <person name="Xiong X."/>
            <person name="Gou J."/>
            <person name="Liao Q."/>
            <person name="Li Y."/>
            <person name="Zhou Q."/>
            <person name="Bi G."/>
            <person name="Li C."/>
            <person name="Du R."/>
            <person name="Wang X."/>
            <person name="Sun T."/>
            <person name="Guo L."/>
            <person name="Liang H."/>
            <person name="Lu P."/>
            <person name="Wu Y."/>
            <person name="Zhang Z."/>
            <person name="Ro D.K."/>
            <person name="Shang Y."/>
            <person name="Huang S."/>
            <person name="Yan J."/>
        </authorList>
    </citation>
    <scope>NUCLEOTIDE SEQUENCE [LARGE SCALE GENOMIC DNA]</scope>
    <source>
        <strain evidence="15">Ta-2019</strain>
    </source>
</reference>
<dbReference type="Gene3D" id="1.10.520.10">
    <property type="match status" value="1"/>
</dbReference>
<keyword evidence="5 9" id="KW-0479">Metal-binding</keyword>
<feature type="domain" description="Plant heme peroxidase family profile" evidence="14">
    <location>
        <begin position="36"/>
        <end position="110"/>
    </location>
</feature>
<feature type="active site" description="Proton acceptor" evidence="8">
    <location>
        <position position="77"/>
    </location>
</feature>
<evidence type="ECO:0000256" key="4">
    <source>
        <dbReference type="ARBA" id="ARBA00022617"/>
    </source>
</evidence>
<evidence type="ECO:0000256" key="12">
    <source>
        <dbReference type="RuleBase" id="RU004241"/>
    </source>
</evidence>
<dbReference type="PROSITE" id="PS51257">
    <property type="entry name" value="PROKAR_LIPOPROTEIN"/>
    <property type="match status" value="1"/>
</dbReference>
<evidence type="ECO:0000313" key="16">
    <source>
        <dbReference type="Proteomes" id="UP000824469"/>
    </source>
</evidence>
<keyword evidence="13" id="KW-0732">Signal</keyword>
<evidence type="ECO:0000256" key="8">
    <source>
        <dbReference type="PIRSR" id="PIRSR600823-1"/>
    </source>
</evidence>
<feature type="binding site" evidence="9">
    <location>
        <position position="87"/>
    </location>
    <ligand>
        <name>Ca(2+)</name>
        <dbReference type="ChEBI" id="CHEBI:29108"/>
        <label>1</label>
    </ligand>
</feature>
<comment type="catalytic activity">
    <reaction evidence="1">
        <text>2 a phenolic donor + H2O2 = 2 a phenolic radical donor + 2 H2O</text>
        <dbReference type="Rhea" id="RHEA:56136"/>
        <dbReference type="ChEBI" id="CHEBI:15377"/>
        <dbReference type="ChEBI" id="CHEBI:16240"/>
        <dbReference type="ChEBI" id="CHEBI:139520"/>
        <dbReference type="ChEBI" id="CHEBI:139521"/>
        <dbReference type="EC" id="1.11.1.7"/>
    </reaction>
</comment>
<evidence type="ECO:0000256" key="5">
    <source>
        <dbReference type="ARBA" id="ARBA00022723"/>
    </source>
</evidence>
<dbReference type="InterPro" id="IPR019794">
    <property type="entry name" value="Peroxidases_AS"/>
</dbReference>
<dbReference type="InterPro" id="IPR000823">
    <property type="entry name" value="Peroxidase_pln"/>
</dbReference>
<dbReference type="EMBL" id="JAHRHJ020000003">
    <property type="protein sequence ID" value="KAH9321685.1"/>
    <property type="molecule type" value="Genomic_DNA"/>
</dbReference>
<comment type="caution">
    <text evidence="15">The sequence shown here is derived from an EMBL/GenBank/DDBJ whole genome shotgun (WGS) entry which is preliminary data.</text>
</comment>
<dbReference type="GO" id="GO:0140825">
    <property type="term" value="F:lactoperoxidase activity"/>
    <property type="evidence" value="ECO:0007669"/>
    <property type="project" value="UniProtKB-EC"/>
</dbReference>
<keyword evidence="16" id="KW-1185">Reference proteome</keyword>
<dbReference type="GO" id="GO:0020037">
    <property type="term" value="F:heme binding"/>
    <property type="evidence" value="ECO:0007669"/>
    <property type="project" value="InterPro"/>
</dbReference>
<proteinExistence type="inferred from homology"/>
<comment type="cofactor">
    <cofactor evidence="2">
        <name>heme b</name>
        <dbReference type="ChEBI" id="CHEBI:60344"/>
    </cofactor>
</comment>
<dbReference type="Proteomes" id="UP000824469">
    <property type="component" value="Unassembled WGS sequence"/>
</dbReference>
<feature type="chain" id="PRO_5041413628" description="Plant heme peroxidase family profile domain-containing protein" evidence="13">
    <location>
        <begin position="26"/>
        <end position="110"/>
    </location>
</feature>
<feature type="disulfide bond" evidence="11">
    <location>
        <begin position="79"/>
        <end position="84"/>
    </location>
</feature>
<evidence type="ECO:0000256" key="2">
    <source>
        <dbReference type="ARBA" id="ARBA00001970"/>
    </source>
</evidence>
<feature type="signal peptide" evidence="13">
    <location>
        <begin position="1"/>
        <end position="25"/>
    </location>
</feature>
<evidence type="ECO:0000256" key="6">
    <source>
        <dbReference type="ARBA" id="ARBA00023002"/>
    </source>
</evidence>
<feature type="binding site" evidence="9">
    <location>
        <position position="83"/>
    </location>
    <ligand>
        <name>Ca(2+)</name>
        <dbReference type="ChEBI" id="CHEBI:29108"/>
        <label>1</label>
    </ligand>
</feature>
<dbReference type="InterPro" id="IPR002016">
    <property type="entry name" value="Haem_peroxidase"/>
</dbReference>
<sequence>MAKNALSVALAGILVLFYGCGGVVAAKLFDITNIGSLDDDFYDDTCPNVETIVFEEVAFAVNKTPGLAAGLIRMHFHDCFVRGCDGSVLIDSIANNTAEKDSLANNPWIR</sequence>
<feature type="binding site" evidence="9">
    <location>
        <position position="85"/>
    </location>
    <ligand>
        <name>Ca(2+)</name>
        <dbReference type="ChEBI" id="CHEBI:29108"/>
        <label>1</label>
    </ligand>
</feature>
<evidence type="ECO:0000256" key="7">
    <source>
        <dbReference type="ARBA" id="ARBA00023004"/>
    </source>
</evidence>
<feature type="site" description="Transition state stabilizer" evidence="10">
    <location>
        <position position="73"/>
    </location>
</feature>
<dbReference type="GO" id="GO:0006979">
    <property type="term" value="P:response to oxidative stress"/>
    <property type="evidence" value="ECO:0007669"/>
    <property type="project" value="InterPro"/>
</dbReference>
<organism evidence="15 16">
    <name type="scientific">Taxus chinensis</name>
    <name type="common">Chinese yew</name>
    <name type="synonym">Taxus wallichiana var. chinensis</name>
    <dbReference type="NCBI Taxonomy" id="29808"/>
    <lineage>
        <taxon>Eukaryota</taxon>
        <taxon>Viridiplantae</taxon>
        <taxon>Streptophyta</taxon>
        <taxon>Embryophyta</taxon>
        <taxon>Tracheophyta</taxon>
        <taxon>Spermatophyta</taxon>
        <taxon>Pinopsida</taxon>
        <taxon>Pinidae</taxon>
        <taxon>Conifers II</taxon>
        <taxon>Cupressales</taxon>
        <taxon>Taxaceae</taxon>
        <taxon>Taxus</taxon>
    </lineage>
</organism>
<keyword evidence="11" id="KW-1015">Disulfide bond</keyword>
<dbReference type="AlphaFoldDB" id="A0AA38GH66"/>
<evidence type="ECO:0000256" key="3">
    <source>
        <dbReference type="ARBA" id="ARBA00022559"/>
    </source>
</evidence>
<dbReference type="SUPFAM" id="SSF48113">
    <property type="entry name" value="Heme-dependent peroxidases"/>
    <property type="match status" value="1"/>
</dbReference>
<keyword evidence="9" id="KW-0106">Calcium</keyword>
<keyword evidence="4" id="KW-0349">Heme</keyword>
<evidence type="ECO:0000256" key="10">
    <source>
        <dbReference type="PIRSR" id="PIRSR600823-4"/>
    </source>
</evidence>
<feature type="binding site" evidence="9">
    <location>
        <position position="81"/>
    </location>
    <ligand>
        <name>Ca(2+)</name>
        <dbReference type="ChEBI" id="CHEBI:29108"/>
        <label>1</label>
    </ligand>
</feature>
<accession>A0AA38GH66</accession>
<dbReference type="InterPro" id="IPR010255">
    <property type="entry name" value="Haem_peroxidase_sf"/>
</dbReference>
<feature type="non-terminal residue" evidence="15">
    <location>
        <position position="110"/>
    </location>
</feature>
<dbReference type="Pfam" id="PF00141">
    <property type="entry name" value="peroxidase"/>
    <property type="match status" value="1"/>
</dbReference>
<name>A0AA38GH66_TAXCH</name>
<keyword evidence="3" id="KW-0575">Peroxidase</keyword>
<feature type="binding site" evidence="9">
    <location>
        <position position="99"/>
    </location>
    <ligand>
        <name>Ca(2+)</name>
        <dbReference type="ChEBI" id="CHEBI:29108"/>
        <label>1</label>
    </ligand>
</feature>
<evidence type="ECO:0000256" key="9">
    <source>
        <dbReference type="PIRSR" id="PIRSR600823-3"/>
    </source>
</evidence>
<dbReference type="PROSITE" id="PS50873">
    <property type="entry name" value="PEROXIDASE_4"/>
    <property type="match status" value="1"/>
</dbReference>